<keyword evidence="1" id="KW-0067">ATP-binding</keyword>
<gene>
    <name evidence="1" type="primary">6.1</name>
</gene>
<keyword evidence="1" id="KW-0547">Nucleotide-binding</keyword>
<keyword evidence="1" id="KW-0378">Hydrolase</keyword>
<keyword evidence="1" id="KW-0255">Endonuclease</keyword>
<evidence type="ECO:0000313" key="2">
    <source>
        <dbReference type="Proteomes" id="UP000000367"/>
    </source>
</evidence>
<keyword evidence="1" id="KW-0540">Nuclease</keyword>
<dbReference type="EMBL" id="AJ251805">
    <property type="protein sequence ID" value="CAB63622.1"/>
    <property type="molecule type" value="Genomic_DNA"/>
</dbReference>
<name>Q9T115_9CAUD</name>
<dbReference type="GO" id="GO:0004386">
    <property type="term" value="F:helicase activity"/>
    <property type="evidence" value="ECO:0007669"/>
    <property type="project" value="UniProtKB-KW"/>
</dbReference>
<reference evidence="1 2" key="1">
    <citation type="journal article" date="2001" name="J. Bacteriol.">
        <title>Complete genomic sequence of the lytic bacteriophage phiYeO3-12 of Yersinia enterocolitica serotype O:3.</title>
        <authorList>
            <person name="Pajunen M.I."/>
            <person name="Kiljunen S.J."/>
            <person name="Soderholm M.E."/>
            <person name="Skurnik M."/>
        </authorList>
    </citation>
    <scope>NUCLEOTIDE SEQUENCE</scope>
</reference>
<keyword evidence="1" id="KW-0347">Helicase</keyword>
<dbReference type="KEGG" id="vg:1262369"/>
<organism evidence="1 2">
    <name type="scientific">Yersinia phage phiYeO3-12</name>
    <dbReference type="NCBI Taxonomy" id="110457"/>
    <lineage>
        <taxon>Viruses</taxon>
        <taxon>Duplodnaviria</taxon>
        <taxon>Heunggongvirae</taxon>
        <taxon>Uroviricota</taxon>
        <taxon>Caudoviricetes</taxon>
        <taxon>Autographivirales</taxon>
        <taxon>Autotranscriptaviridae</taxon>
        <taxon>Studiervirinae</taxon>
        <taxon>Teetrevirus</taxon>
        <taxon>Teetrevirus YeO312</taxon>
    </lineage>
</organism>
<dbReference type="GO" id="GO:0004527">
    <property type="term" value="F:exonuclease activity"/>
    <property type="evidence" value="ECO:0007669"/>
    <property type="project" value="UniProtKB-KW"/>
</dbReference>
<keyword evidence="1" id="KW-0269">Exonuclease</keyword>
<sequence length="76" mass="9136">MKVSLWRRECWSWMVTGWYISQWLLPKLRRIGETTFGLLSVTTPRHGAFSILQSNRTEPVRRLGVTLWLFWRLPTM</sequence>
<dbReference type="GeneID" id="1262369"/>
<proteinExistence type="predicted"/>
<keyword evidence="2" id="KW-1185">Reference proteome</keyword>
<dbReference type="GO" id="GO:0004519">
    <property type="term" value="F:endonuclease activity"/>
    <property type="evidence" value="ECO:0007669"/>
    <property type="project" value="UniProtKB-KW"/>
</dbReference>
<dbReference type="Proteomes" id="UP000000367">
    <property type="component" value="Segment"/>
</dbReference>
<dbReference type="RefSeq" id="NP_052101.1">
    <property type="nucleotide sequence ID" value="NC_001271.1"/>
</dbReference>
<evidence type="ECO:0000313" key="1">
    <source>
        <dbReference type="EMBL" id="CAB63622.1"/>
    </source>
</evidence>
<dbReference type="OrthoDB" id="33752at10239"/>
<accession>Q9T115</accession>
<protein>
    <submittedName>
        <fullName evidence="1">Putative 6.1 protein</fullName>
    </submittedName>
</protein>